<dbReference type="NCBIfam" id="TIGR01466">
    <property type="entry name" value="cobJ_cbiH"/>
    <property type="match status" value="1"/>
</dbReference>
<feature type="compositionally biased region" description="Basic and acidic residues" evidence="6">
    <location>
        <begin position="9"/>
        <end position="25"/>
    </location>
</feature>
<feature type="domain" description="Tetrapyrrole methylase" evidence="7">
    <location>
        <begin position="32"/>
        <end position="134"/>
    </location>
</feature>
<gene>
    <name evidence="8" type="primary">cobJ</name>
    <name evidence="8" type="ORF">ENS29_10490</name>
</gene>
<dbReference type="GO" id="GO:0032259">
    <property type="term" value="P:methylation"/>
    <property type="evidence" value="ECO:0007669"/>
    <property type="project" value="UniProtKB-KW"/>
</dbReference>
<dbReference type="Gene3D" id="3.40.1010.10">
    <property type="entry name" value="Cobalt-precorrin-4 Transmethylase, Domain 1"/>
    <property type="match status" value="1"/>
</dbReference>
<dbReference type="PANTHER" id="PTHR47036:SF1">
    <property type="entry name" value="COBALT-FACTOR III C(17)-METHYLTRANSFERASE-RELATED"/>
    <property type="match status" value="1"/>
</dbReference>
<keyword evidence="5" id="KW-0949">S-adenosyl-L-methionine</keyword>
<dbReference type="SUPFAM" id="SSF53790">
    <property type="entry name" value="Tetrapyrrole methylase"/>
    <property type="match status" value="2"/>
</dbReference>
<feature type="region of interest" description="Disordered" evidence="6">
    <location>
        <begin position="1"/>
        <end position="25"/>
    </location>
</feature>
<comment type="caution">
    <text evidence="8">The sequence shown here is derived from an EMBL/GenBank/DDBJ whole genome shotgun (WGS) entry which is preliminary data.</text>
</comment>
<keyword evidence="4 8" id="KW-0808">Transferase</keyword>
<dbReference type="GO" id="GO:0030789">
    <property type="term" value="F:precorrin-3B C17-methyltransferase activity"/>
    <property type="evidence" value="ECO:0007669"/>
    <property type="project" value="UniProtKB-EC"/>
</dbReference>
<dbReference type="CDD" id="cd11646">
    <property type="entry name" value="Precorrin_3B_C17_MT"/>
    <property type="match status" value="1"/>
</dbReference>
<proteinExistence type="predicted"/>
<dbReference type="UniPathway" id="UPA00148"/>
<evidence type="ECO:0000313" key="8">
    <source>
        <dbReference type="EMBL" id="HGU33268.1"/>
    </source>
</evidence>
<evidence type="ECO:0000259" key="7">
    <source>
        <dbReference type="Pfam" id="PF00590"/>
    </source>
</evidence>
<keyword evidence="2" id="KW-0169">Cobalamin biosynthesis</keyword>
<dbReference type="Gene3D" id="3.30.950.10">
    <property type="entry name" value="Methyltransferase, Cobalt-precorrin-4 Transmethylase, Domain 2"/>
    <property type="match status" value="1"/>
</dbReference>
<keyword evidence="3 8" id="KW-0489">Methyltransferase</keyword>
<dbReference type="EMBL" id="DSUH01000243">
    <property type="protein sequence ID" value="HGU33268.1"/>
    <property type="molecule type" value="Genomic_DNA"/>
</dbReference>
<name>A0A7C4RSU8_9BACT</name>
<dbReference type="InterPro" id="IPR014777">
    <property type="entry name" value="4pyrrole_Mease_sub1"/>
</dbReference>
<dbReference type="EC" id="2.1.1.131" evidence="8"/>
<dbReference type="InterPro" id="IPR000878">
    <property type="entry name" value="4pyrrol_Mease"/>
</dbReference>
<protein>
    <submittedName>
        <fullName evidence="8">Precorrin-3B C(17)-methyltransferase</fullName>
        <ecNumber evidence="8">2.1.1.131</ecNumber>
    </submittedName>
</protein>
<evidence type="ECO:0000256" key="3">
    <source>
        <dbReference type="ARBA" id="ARBA00022603"/>
    </source>
</evidence>
<reference evidence="8" key="1">
    <citation type="journal article" date="2020" name="mSystems">
        <title>Genome- and Community-Level Interaction Insights into Carbon Utilization and Element Cycling Functions of Hydrothermarchaeota in Hydrothermal Sediment.</title>
        <authorList>
            <person name="Zhou Z."/>
            <person name="Liu Y."/>
            <person name="Xu W."/>
            <person name="Pan J."/>
            <person name="Luo Z.H."/>
            <person name="Li M."/>
        </authorList>
    </citation>
    <scope>NUCLEOTIDE SEQUENCE [LARGE SCALE GENOMIC DNA]</scope>
    <source>
        <strain evidence="8">SpSt-477</strain>
    </source>
</reference>
<dbReference type="AlphaFoldDB" id="A0A7C4RSU8"/>
<evidence type="ECO:0000256" key="2">
    <source>
        <dbReference type="ARBA" id="ARBA00022573"/>
    </source>
</evidence>
<evidence type="ECO:0000256" key="6">
    <source>
        <dbReference type="SAM" id="MobiDB-lite"/>
    </source>
</evidence>
<dbReference type="InterPro" id="IPR006363">
    <property type="entry name" value="Cbl_synth_CobJ/CibH_dom"/>
</dbReference>
<accession>A0A7C4RSU8</accession>
<evidence type="ECO:0000256" key="5">
    <source>
        <dbReference type="ARBA" id="ARBA00022691"/>
    </source>
</evidence>
<evidence type="ECO:0000256" key="4">
    <source>
        <dbReference type="ARBA" id="ARBA00022679"/>
    </source>
</evidence>
<dbReference type="Pfam" id="PF00590">
    <property type="entry name" value="TP_methylase"/>
    <property type="match status" value="2"/>
</dbReference>
<sequence>MRSGSLDGSRNERADRSEAEKRKCDPCDRPGKLCIVGIGPGDIAHLSIRATEVLAEARIVAGYRLYIDLIRPLLEGKRIVQSAMMQEVDRVKAAIDAAIEERTVVALVSSGDPGIYAMAGLAFEMCRQRNIRLMPIHGGRMAADDGDDKTLQELRLQVEVVPGIPALASGASLLGAPLTHDFACVSLSDLLTPWPKIEARIEAAARADFVLVIYNPKSKKRTDHLVKAQEILLRHRSPNTPVGIVQNAMRENECVTLTCLKDLHLAAVDMLTTVFVGNSSTFVYDGYMVTPRGYASKYEMKTGG</sequence>
<dbReference type="InterPro" id="IPR051810">
    <property type="entry name" value="Precorrin_MeTrfase"/>
</dbReference>
<organism evidence="8">
    <name type="scientific">Desulfatirhabdium butyrativorans</name>
    <dbReference type="NCBI Taxonomy" id="340467"/>
    <lineage>
        <taxon>Bacteria</taxon>
        <taxon>Pseudomonadati</taxon>
        <taxon>Thermodesulfobacteriota</taxon>
        <taxon>Desulfobacteria</taxon>
        <taxon>Desulfobacterales</taxon>
        <taxon>Desulfatirhabdiaceae</taxon>
        <taxon>Desulfatirhabdium</taxon>
    </lineage>
</organism>
<dbReference type="PANTHER" id="PTHR47036">
    <property type="entry name" value="COBALT-FACTOR III C(17)-METHYLTRANSFERASE-RELATED"/>
    <property type="match status" value="1"/>
</dbReference>
<evidence type="ECO:0000256" key="1">
    <source>
        <dbReference type="ARBA" id="ARBA00004953"/>
    </source>
</evidence>
<dbReference type="GO" id="GO:0009236">
    <property type="term" value="P:cobalamin biosynthetic process"/>
    <property type="evidence" value="ECO:0007669"/>
    <property type="project" value="UniProtKB-UniPathway"/>
</dbReference>
<dbReference type="InterPro" id="IPR035996">
    <property type="entry name" value="4pyrrol_Methylase_sf"/>
</dbReference>
<comment type="pathway">
    <text evidence="1">Cofactor biosynthesis; adenosylcobalamin biosynthesis.</text>
</comment>
<feature type="domain" description="Tetrapyrrole methylase" evidence="7">
    <location>
        <begin position="152"/>
        <end position="263"/>
    </location>
</feature>
<dbReference type="InterPro" id="IPR014776">
    <property type="entry name" value="4pyrrole_Mease_sub2"/>
</dbReference>